<feature type="transmembrane region" description="Helical" evidence="1">
    <location>
        <begin position="106"/>
        <end position="122"/>
    </location>
</feature>
<feature type="domain" description="CAAX prenyl protease 2/Lysostaphin resistance protein A-like" evidence="2">
    <location>
        <begin position="107"/>
        <end position="174"/>
    </location>
</feature>
<dbReference type="EMBL" id="ABLOJW010000035">
    <property type="protein sequence ID" value="EKT4094776.1"/>
    <property type="molecule type" value="Genomic_DNA"/>
</dbReference>
<gene>
    <name evidence="3" type="ORF">QEG23_004348</name>
</gene>
<keyword evidence="1" id="KW-1133">Transmembrane helix</keyword>
<keyword evidence="3" id="KW-0482">Metalloprotease</keyword>
<dbReference type="Pfam" id="PF02517">
    <property type="entry name" value="Rce1-like"/>
    <property type="match status" value="1"/>
</dbReference>
<keyword evidence="1" id="KW-0472">Membrane</keyword>
<dbReference type="GO" id="GO:0080120">
    <property type="term" value="P:CAAX-box protein maturation"/>
    <property type="evidence" value="ECO:0007669"/>
    <property type="project" value="UniProtKB-ARBA"/>
</dbReference>
<feature type="transmembrane region" description="Helical" evidence="1">
    <location>
        <begin position="185"/>
        <end position="204"/>
    </location>
</feature>
<feature type="transmembrane region" description="Helical" evidence="1">
    <location>
        <begin position="67"/>
        <end position="86"/>
    </location>
</feature>
<comment type="caution">
    <text evidence="3">The sequence shown here is derived from an EMBL/GenBank/DDBJ whole genome shotgun (WGS) entry which is preliminary data.</text>
</comment>
<keyword evidence="3" id="KW-0378">Hydrolase</keyword>
<feature type="transmembrane region" description="Helical" evidence="1">
    <location>
        <begin position="12"/>
        <end position="31"/>
    </location>
</feature>
<name>A0AAI9C616_STEMA</name>
<dbReference type="Proteomes" id="UP001218208">
    <property type="component" value="Unassembled WGS sequence"/>
</dbReference>
<evidence type="ECO:0000313" key="3">
    <source>
        <dbReference type="EMBL" id="EKT4094776.1"/>
    </source>
</evidence>
<keyword evidence="1" id="KW-0812">Transmembrane</keyword>
<feature type="transmembrane region" description="Helical" evidence="1">
    <location>
        <begin position="134"/>
        <end position="154"/>
    </location>
</feature>
<reference evidence="3" key="1">
    <citation type="submission" date="2022-07" db="EMBL/GenBank/DDBJ databases">
        <authorList>
            <consortium name="DAFM: The Division of Animal and Food Microbiology"/>
        </authorList>
    </citation>
    <scope>NUCLEOTIDE SEQUENCE</scope>
    <source>
        <strain evidence="3">19MO01SH01-2</strain>
    </source>
</reference>
<evidence type="ECO:0000256" key="1">
    <source>
        <dbReference type="SAM" id="Phobius"/>
    </source>
</evidence>
<evidence type="ECO:0000259" key="2">
    <source>
        <dbReference type="Pfam" id="PF02517"/>
    </source>
</evidence>
<organism evidence="3 4">
    <name type="scientific">Stenotrophomonas maltophilia</name>
    <name type="common">Pseudomonas maltophilia</name>
    <name type="synonym">Xanthomonas maltophilia</name>
    <dbReference type="NCBI Taxonomy" id="40324"/>
    <lineage>
        <taxon>Bacteria</taxon>
        <taxon>Pseudomonadati</taxon>
        <taxon>Pseudomonadota</taxon>
        <taxon>Gammaproteobacteria</taxon>
        <taxon>Lysobacterales</taxon>
        <taxon>Lysobacteraceae</taxon>
        <taxon>Stenotrophomonas</taxon>
        <taxon>Stenotrophomonas maltophilia group</taxon>
    </lineage>
</organism>
<dbReference type="GO" id="GO:0008237">
    <property type="term" value="F:metallopeptidase activity"/>
    <property type="evidence" value="ECO:0007669"/>
    <property type="project" value="UniProtKB-KW"/>
</dbReference>
<evidence type="ECO:0000313" key="4">
    <source>
        <dbReference type="Proteomes" id="UP001218208"/>
    </source>
</evidence>
<proteinExistence type="predicted"/>
<accession>A0AAI9C616</accession>
<sequence length="216" mass="23698">MALWKPRPIAENKIFAAAIAIVSVGAAQGILSHFDVFGSKAMTELLAFLVCVWLFPNEPGRKWTFPLGLSLVTIGLLGGAIWVFFIGFPQRHETNFPLLSDVPLKFYILGLVTSCIVAPLFEEKTVRHLLWDGASHYFGKLAATIGVSALFAAVHVDGMISAFLVSVTLCIGTQFFNLNSAQRSIIHGIINLSMLHWVLLYPTLREFIQSTFGSSS</sequence>
<feature type="transmembrane region" description="Helical" evidence="1">
    <location>
        <begin position="37"/>
        <end position="55"/>
    </location>
</feature>
<feature type="transmembrane region" description="Helical" evidence="1">
    <location>
        <begin position="160"/>
        <end position="178"/>
    </location>
</feature>
<keyword evidence="3" id="KW-0645">Protease</keyword>
<protein>
    <submittedName>
        <fullName evidence="3">CPBP family intramembrane metalloprotease</fullName>
    </submittedName>
</protein>
<dbReference type="GO" id="GO:0004175">
    <property type="term" value="F:endopeptidase activity"/>
    <property type="evidence" value="ECO:0007669"/>
    <property type="project" value="UniProtKB-ARBA"/>
</dbReference>
<dbReference type="InterPro" id="IPR003675">
    <property type="entry name" value="Rce1/LyrA-like_dom"/>
</dbReference>
<dbReference type="AlphaFoldDB" id="A0AAI9C616"/>